<dbReference type="RefSeq" id="WP_177105795.1">
    <property type="nucleotide sequence ID" value="NZ_JACAQB010000032.1"/>
</dbReference>
<keyword evidence="1" id="KW-0472">Membrane</keyword>
<dbReference type="AlphaFoldDB" id="A0A7Y7XIQ7"/>
<dbReference type="Proteomes" id="UP000539985">
    <property type="component" value="Unassembled WGS sequence"/>
</dbReference>
<keyword evidence="1" id="KW-0812">Transmembrane</keyword>
<organism evidence="2 3">
    <name type="scientific">Pseudomonas gingeri</name>
    <dbReference type="NCBI Taxonomy" id="117681"/>
    <lineage>
        <taxon>Bacteria</taxon>
        <taxon>Pseudomonadati</taxon>
        <taxon>Pseudomonadota</taxon>
        <taxon>Gammaproteobacteria</taxon>
        <taxon>Pseudomonadales</taxon>
        <taxon>Pseudomonadaceae</taxon>
        <taxon>Pseudomonas</taxon>
    </lineage>
</organism>
<evidence type="ECO:0000313" key="2">
    <source>
        <dbReference type="EMBL" id="NWC00536.1"/>
    </source>
</evidence>
<accession>A0A7Y7XIQ7</accession>
<evidence type="ECO:0000256" key="1">
    <source>
        <dbReference type="SAM" id="Phobius"/>
    </source>
</evidence>
<proteinExistence type="predicted"/>
<feature type="transmembrane region" description="Helical" evidence="1">
    <location>
        <begin position="12"/>
        <end position="32"/>
    </location>
</feature>
<reference evidence="2 3" key="1">
    <citation type="submission" date="2020-04" db="EMBL/GenBank/DDBJ databases">
        <title>Molecular characterization of pseudomonads from Agaricus bisporus reveal novel blotch 2 pathogens in Western Europe.</title>
        <authorList>
            <person name="Taparia T."/>
            <person name="Krijger M."/>
            <person name="Haynes E."/>
            <person name="Elpinstone J.G."/>
            <person name="Noble R."/>
            <person name="Van Der Wolf J."/>
        </authorList>
    </citation>
    <scope>NUCLEOTIDE SEQUENCE [LARGE SCALE GENOMIC DNA]</scope>
    <source>
        <strain evidence="2 3">H7001</strain>
    </source>
</reference>
<keyword evidence="1" id="KW-1133">Transmembrane helix</keyword>
<name>A0A7Y7XIQ7_9PSED</name>
<evidence type="ECO:0000313" key="3">
    <source>
        <dbReference type="Proteomes" id="UP000539985"/>
    </source>
</evidence>
<sequence>MNKTMARSLTAIVKLVLLLVFLVAFYLFFVGVESWRKGYTWKEMDWDQSGSTSVVDFFVASDIGKREIVVNGKKCFEYYAFKDGMTVKIICPK</sequence>
<dbReference type="EMBL" id="JACAQB010000032">
    <property type="protein sequence ID" value="NWC00536.1"/>
    <property type="molecule type" value="Genomic_DNA"/>
</dbReference>
<gene>
    <name evidence="2" type="ORF">HX882_32160</name>
</gene>
<protein>
    <submittedName>
        <fullName evidence="2">Uncharacterized protein</fullName>
    </submittedName>
</protein>
<comment type="caution">
    <text evidence="2">The sequence shown here is derived from an EMBL/GenBank/DDBJ whole genome shotgun (WGS) entry which is preliminary data.</text>
</comment>